<name>A0ABT4TIC5_9ACTN</name>
<feature type="compositionally biased region" description="Basic and acidic residues" evidence="1">
    <location>
        <begin position="120"/>
        <end position="134"/>
    </location>
</feature>
<comment type="caution">
    <text evidence="3">The sequence shown here is derived from an EMBL/GenBank/DDBJ whole genome shotgun (WGS) entry which is preliminary data.</text>
</comment>
<protein>
    <recommendedName>
        <fullName evidence="5">Sensor domain-containing protein</fullName>
    </recommendedName>
</protein>
<feature type="chain" id="PRO_5047098033" description="Sensor domain-containing protein" evidence="2">
    <location>
        <begin position="23"/>
        <end position="285"/>
    </location>
</feature>
<organism evidence="3 4">
    <name type="scientific">Nocardiopsis suaedae</name>
    <dbReference type="NCBI Taxonomy" id="3018444"/>
    <lineage>
        <taxon>Bacteria</taxon>
        <taxon>Bacillati</taxon>
        <taxon>Actinomycetota</taxon>
        <taxon>Actinomycetes</taxon>
        <taxon>Streptosporangiales</taxon>
        <taxon>Nocardiopsidaceae</taxon>
        <taxon>Nocardiopsis</taxon>
    </lineage>
</organism>
<accession>A0ABT4TIC5</accession>
<feature type="signal peptide" evidence="2">
    <location>
        <begin position="1"/>
        <end position="22"/>
    </location>
</feature>
<gene>
    <name evidence="3" type="ORF">O4U47_05810</name>
</gene>
<reference evidence="3" key="1">
    <citation type="submission" date="2023-01" db="EMBL/GenBank/DDBJ databases">
        <title>Draft genome sequence of Nocardiopsis sp. LSu2-4 isolated from halophytes.</title>
        <authorList>
            <person name="Duangmal K."/>
            <person name="Chantavorakit T."/>
        </authorList>
    </citation>
    <scope>NUCLEOTIDE SEQUENCE</scope>
    <source>
        <strain evidence="3">LSu2-4</strain>
    </source>
</reference>
<dbReference type="Proteomes" id="UP001165685">
    <property type="component" value="Unassembled WGS sequence"/>
</dbReference>
<feature type="compositionally biased region" description="Gly residues" evidence="1">
    <location>
        <begin position="136"/>
        <end position="147"/>
    </location>
</feature>
<evidence type="ECO:0000313" key="3">
    <source>
        <dbReference type="EMBL" id="MDA2804019.1"/>
    </source>
</evidence>
<keyword evidence="2" id="KW-0732">Signal</keyword>
<evidence type="ECO:0008006" key="5">
    <source>
        <dbReference type="Google" id="ProtNLM"/>
    </source>
</evidence>
<dbReference type="RefSeq" id="WP_270676505.1">
    <property type="nucleotide sequence ID" value="NZ_JAQFWP010000007.1"/>
</dbReference>
<evidence type="ECO:0000256" key="1">
    <source>
        <dbReference type="SAM" id="MobiDB-lite"/>
    </source>
</evidence>
<sequence>MRGFGAVLALLAAVGCAAGSGAAGEDGPVPVAPEVYALHVPFDEYRLSVVDHQEVAYARDLLMRSCMRDLGREWEVLEPPVRDPAPTDRRRYGLIEPQVAARYGYHMPPPAPETRERLRVHEEREELSPGDERAAFGGGGEDGGGGCQERAEDRLREDVPPPAESRVFDYESEAFEASMEDPAVERVFGAWSACMRDGGFDYSDPMEVLGDPAWARSERPTDHEIAVAEADVRCKRSTRLVEVWSGVESRIQLEAVHAEPDVFEGFAQAKSAELEAARDVIAEYG</sequence>
<dbReference type="EMBL" id="JAQFWP010000007">
    <property type="protein sequence ID" value="MDA2804019.1"/>
    <property type="molecule type" value="Genomic_DNA"/>
</dbReference>
<feature type="region of interest" description="Disordered" evidence="1">
    <location>
        <begin position="120"/>
        <end position="162"/>
    </location>
</feature>
<dbReference type="PROSITE" id="PS51257">
    <property type="entry name" value="PROKAR_LIPOPROTEIN"/>
    <property type="match status" value="1"/>
</dbReference>
<evidence type="ECO:0000256" key="2">
    <source>
        <dbReference type="SAM" id="SignalP"/>
    </source>
</evidence>
<feature type="compositionally biased region" description="Basic and acidic residues" evidence="1">
    <location>
        <begin position="149"/>
        <end position="159"/>
    </location>
</feature>
<proteinExistence type="predicted"/>
<evidence type="ECO:0000313" key="4">
    <source>
        <dbReference type="Proteomes" id="UP001165685"/>
    </source>
</evidence>
<keyword evidence="4" id="KW-1185">Reference proteome</keyword>